<dbReference type="Gene3D" id="4.10.280.10">
    <property type="entry name" value="Helix-loop-helix DNA-binding domain"/>
    <property type="match status" value="1"/>
</dbReference>
<comment type="caution">
    <text evidence="7">The sequence shown here is derived from an EMBL/GenBank/DDBJ whole genome shotgun (WGS) entry which is preliminary data.</text>
</comment>
<protein>
    <submittedName>
        <fullName evidence="7">Transcription factor bHLH30-like</fullName>
    </submittedName>
</protein>
<dbReference type="InterPro" id="IPR011598">
    <property type="entry name" value="bHLH_dom"/>
</dbReference>
<proteinExistence type="predicted"/>
<dbReference type="EMBL" id="CACTIH010002152">
    <property type="protein sequence ID" value="CAA2974181.1"/>
    <property type="molecule type" value="Genomic_DNA"/>
</dbReference>
<dbReference type="PROSITE" id="PS50888">
    <property type="entry name" value="BHLH"/>
    <property type="match status" value="1"/>
</dbReference>
<comment type="subcellular location">
    <subcellularLocation>
        <location evidence="1">Nucleus</location>
    </subcellularLocation>
</comment>
<dbReference type="GO" id="GO:0003677">
    <property type="term" value="F:DNA binding"/>
    <property type="evidence" value="ECO:0007669"/>
    <property type="project" value="UniProtKB-KW"/>
</dbReference>
<sequence length="250" mass="27787">MSMYYRNPYSLNHKSDCEGLPGNWGSGAMSVEQSLVLDCEKGELVKTLGKTGKKCGVSEAKTVATLKSHSEAERRRRERINAHLVTLRGLVPGEEKMDKATLLAEVISQVKQLKKTAKQASEDLHIPTDSDEVKVEQLDDDAVDGSFSFRASICCYYRPDLLSDTRQCLNVLPVDLANVEISTLEGRVKIVFLLNGRRDNMNNSADARELIVSSIHGALSCVVDKSSESEELSQLTLPHKRQRVSYLDYP</sequence>
<dbReference type="InterPro" id="IPR045847">
    <property type="entry name" value="AIG1-like"/>
</dbReference>
<dbReference type="OrthoDB" id="71302at2759"/>
<keyword evidence="4" id="KW-0804">Transcription</keyword>
<evidence type="ECO:0000256" key="4">
    <source>
        <dbReference type="ARBA" id="ARBA00023163"/>
    </source>
</evidence>
<dbReference type="AlphaFoldDB" id="A0A8S0R4J8"/>
<accession>A0A8S0R4J8</accession>
<dbReference type="SMART" id="SM00353">
    <property type="entry name" value="HLH"/>
    <property type="match status" value="1"/>
</dbReference>
<name>A0A8S0R4J8_OLEEU</name>
<dbReference type="InterPro" id="IPR036638">
    <property type="entry name" value="HLH_DNA-bd_sf"/>
</dbReference>
<evidence type="ECO:0000256" key="5">
    <source>
        <dbReference type="ARBA" id="ARBA00023242"/>
    </source>
</evidence>
<evidence type="ECO:0000313" key="8">
    <source>
        <dbReference type="Proteomes" id="UP000594638"/>
    </source>
</evidence>
<evidence type="ECO:0000256" key="1">
    <source>
        <dbReference type="ARBA" id="ARBA00004123"/>
    </source>
</evidence>
<keyword evidence="8" id="KW-1185">Reference proteome</keyword>
<reference evidence="7 8" key="1">
    <citation type="submission" date="2019-12" db="EMBL/GenBank/DDBJ databases">
        <authorList>
            <person name="Alioto T."/>
            <person name="Alioto T."/>
            <person name="Gomez Garrido J."/>
        </authorList>
    </citation>
    <scope>NUCLEOTIDE SEQUENCE [LARGE SCALE GENOMIC DNA]</scope>
</reference>
<organism evidence="7 8">
    <name type="scientific">Olea europaea subsp. europaea</name>
    <dbReference type="NCBI Taxonomy" id="158383"/>
    <lineage>
        <taxon>Eukaryota</taxon>
        <taxon>Viridiplantae</taxon>
        <taxon>Streptophyta</taxon>
        <taxon>Embryophyta</taxon>
        <taxon>Tracheophyta</taxon>
        <taxon>Spermatophyta</taxon>
        <taxon>Magnoliopsida</taxon>
        <taxon>eudicotyledons</taxon>
        <taxon>Gunneridae</taxon>
        <taxon>Pentapetalae</taxon>
        <taxon>asterids</taxon>
        <taxon>lamiids</taxon>
        <taxon>Lamiales</taxon>
        <taxon>Oleaceae</taxon>
        <taxon>Oleeae</taxon>
        <taxon>Olea</taxon>
    </lineage>
</organism>
<dbReference type="PANTHER" id="PTHR45844:SF9">
    <property type="entry name" value="OS09G0463900 PROTEIN"/>
    <property type="match status" value="1"/>
</dbReference>
<evidence type="ECO:0000259" key="6">
    <source>
        <dbReference type="PROSITE" id="PS50888"/>
    </source>
</evidence>
<dbReference type="PANTHER" id="PTHR45844">
    <property type="entry name" value="TRANSCRIPTION FACTOR BHLH30"/>
    <property type="match status" value="1"/>
</dbReference>
<dbReference type="Proteomes" id="UP000594638">
    <property type="component" value="Unassembled WGS sequence"/>
</dbReference>
<dbReference type="SUPFAM" id="SSF47459">
    <property type="entry name" value="HLH, helix-loop-helix DNA-binding domain"/>
    <property type="match status" value="1"/>
</dbReference>
<dbReference type="GO" id="GO:0003700">
    <property type="term" value="F:DNA-binding transcription factor activity"/>
    <property type="evidence" value="ECO:0007669"/>
    <property type="project" value="InterPro"/>
</dbReference>
<keyword evidence="5" id="KW-0539">Nucleus</keyword>
<dbReference type="Pfam" id="PF00010">
    <property type="entry name" value="HLH"/>
    <property type="match status" value="1"/>
</dbReference>
<gene>
    <name evidence="7" type="ORF">OLEA9_A091314</name>
</gene>
<evidence type="ECO:0000313" key="7">
    <source>
        <dbReference type="EMBL" id="CAA2974181.1"/>
    </source>
</evidence>
<keyword evidence="3" id="KW-0238">DNA-binding</keyword>
<evidence type="ECO:0000256" key="2">
    <source>
        <dbReference type="ARBA" id="ARBA00023015"/>
    </source>
</evidence>
<dbReference type="GO" id="GO:0046983">
    <property type="term" value="F:protein dimerization activity"/>
    <property type="evidence" value="ECO:0007669"/>
    <property type="project" value="InterPro"/>
</dbReference>
<keyword evidence="2" id="KW-0805">Transcription regulation</keyword>
<dbReference type="Gramene" id="OE9A091314T1">
    <property type="protein sequence ID" value="OE9A091314C1"/>
    <property type="gene ID" value="OE9A091314"/>
</dbReference>
<dbReference type="GO" id="GO:0005634">
    <property type="term" value="C:nucleus"/>
    <property type="evidence" value="ECO:0007669"/>
    <property type="project" value="UniProtKB-SubCell"/>
</dbReference>
<evidence type="ECO:0000256" key="3">
    <source>
        <dbReference type="ARBA" id="ARBA00023125"/>
    </source>
</evidence>
<feature type="domain" description="BHLH" evidence="6">
    <location>
        <begin position="64"/>
        <end position="113"/>
    </location>
</feature>